<dbReference type="GO" id="GO:0005634">
    <property type="term" value="C:nucleus"/>
    <property type="evidence" value="ECO:0007669"/>
    <property type="project" value="UniProtKB-SubCell"/>
</dbReference>
<comment type="subunit">
    <text evidence="2">Homotrimer.</text>
</comment>
<dbReference type="Proteomes" id="UP000287651">
    <property type="component" value="Unassembled WGS sequence"/>
</dbReference>
<dbReference type="PANTHER" id="PTHR10015:SF450">
    <property type="entry name" value="HEAT STRESS TRANSCRIPTION FACTOR A-2E"/>
    <property type="match status" value="1"/>
</dbReference>
<evidence type="ECO:0000256" key="6">
    <source>
        <dbReference type="ARBA" id="ARBA00023125"/>
    </source>
</evidence>
<evidence type="ECO:0000256" key="4">
    <source>
        <dbReference type="ARBA" id="ARBA00023015"/>
    </source>
</evidence>
<comment type="subcellular location">
    <subcellularLocation>
        <location evidence="1">Nucleus</location>
    </subcellularLocation>
</comment>
<dbReference type="GO" id="GO:0000978">
    <property type="term" value="F:RNA polymerase II cis-regulatory region sequence-specific DNA binding"/>
    <property type="evidence" value="ECO:0007669"/>
    <property type="project" value="TreeGrafter"/>
</dbReference>
<evidence type="ECO:0000256" key="10">
    <source>
        <dbReference type="SAM" id="MobiDB-lite"/>
    </source>
</evidence>
<dbReference type="Gene3D" id="1.10.10.10">
    <property type="entry name" value="Winged helix-like DNA-binding domain superfamily/Winged helix DNA-binding domain"/>
    <property type="match status" value="1"/>
</dbReference>
<dbReference type="AlphaFoldDB" id="A0A426ZRV8"/>
<keyword evidence="3" id="KW-0597">Phosphoprotein</keyword>
<evidence type="ECO:0000256" key="1">
    <source>
        <dbReference type="ARBA" id="ARBA00004123"/>
    </source>
</evidence>
<dbReference type="EMBL" id="AMZH03005305">
    <property type="protein sequence ID" value="RRT66762.1"/>
    <property type="molecule type" value="Genomic_DNA"/>
</dbReference>
<feature type="domain" description="HSF-type DNA-binding" evidence="11">
    <location>
        <begin position="74"/>
        <end position="174"/>
    </location>
</feature>
<evidence type="ECO:0000256" key="7">
    <source>
        <dbReference type="ARBA" id="ARBA00023163"/>
    </source>
</evidence>
<dbReference type="SUPFAM" id="SSF46785">
    <property type="entry name" value="Winged helix' DNA-binding domain"/>
    <property type="match status" value="1"/>
</dbReference>
<evidence type="ECO:0000256" key="5">
    <source>
        <dbReference type="ARBA" id="ARBA00023016"/>
    </source>
</evidence>
<dbReference type="GO" id="GO:0003700">
    <property type="term" value="F:DNA-binding transcription factor activity"/>
    <property type="evidence" value="ECO:0007669"/>
    <property type="project" value="InterPro"/>
</dbReference>
<dbReference type="GO" id="GO:0034605">
    <property type="term" value="P:cellular response to heat"/>
    <property type="evidence" value="ECO:0007669"/>
    <property type="project" value="TreeGrafter"/>
</dbReference>
<feature type="region of interest" description="Disordered" evidence="10">
    <location>
        <begin position="1"/>
        <end position="67"/>
    </location>
</feature>
<dbReference type="PANTHER" id="PTHR10015">
    <property type="entry name" value="HEAT SHOCK TRANSCRIPTION FACTOR"/>
    <property type="match status" value="1"/>
</dbReference>
<organism evidence="12 13">
    <name type="scientific">Ensete ventricosum</name>
    <name type="common">Abyssinian banana</name>
    <name type="synonym">Musa ensete</name>
    <dbReference type="NCBI Taxonomy" id="4639"/>
    <lineage>
        <taxon>Eukaryota</taxon>
        <taxon>Viridiplantae</taxon>
        <taxon>Streptophyta</taxon>
        <taxon>Embryophyta</taxon>
        <taxon>Tracheophyta</taxon>
        <taxon>Spermatophyta</taxon>
        <taxon>Magnoliopsida</taxon>
        <taxon>Liliopsida</taxon>
        <taxon>Zingiberales</taxon>
        <taxon>Musaceae</taxon>
        <taxon>Ensete</taxon>
    </lineage>
</organism>
<gene>
    <name evidence="12" type="ORF">B296_00026357</name>
</gene>
<evidence type="ECO:0000256" key="2">
    <source>
        <dbReference type="ARBA" id="ARBA00011233"/>
    </source>
</evidence>
<dbReference type="InterPro" id="IPR036390">
    <property type="entry name" value="WH_DNA-bd_sf"/>
</dbReference>
<proteinExistence type="inferred from homology"/>
<comment type="similarity">
    <text evidence="9">Belongs to the HSF family.</text>
</comment>
<feature type="compositionally biased region" description="Low complexity" evidence="10">
    <location>
        <begin position="27"/>
        <end position="53"/>
    </location>
</feature>
<accession>A0A426ZRV8</accession>
<comment type="caution">
    <text evidence="12">The sequence shown here is derived from an EMBL/GenBank/DDBJ whole genome shotgun (WGS) entry which is preliminary data.</text>
</comment>
<evidence type="ECO:0000256" key="8">
    <source>
        <dbReference type="ARBA" id="ARBA00023242"/>
    </source>
</evidence>
<evidence type="ECO:0000259" key="11">
    <source>
        <dbReference type="SMART" id="SM00415"/>
    </source>
</evidence>
<dbReference type="GO" id="GO:0006357">
    <property type="term" value="P:regulation of transcription by RNA polymerase II"/>
    <property type="evidence" value="ECO:0007669"/>
    <property type="project" value="TreeGrafter"/>
</dbReference>
<evidence type="ECO:0000313" key="13">
    <source>
        <dbReference type="Proteomes" id="UP000287651"/>
    </source>
</evidence>
<name>A0A426ZRV8_ENSVE</name>
<reference evidence="12 13" key="1">
    <citation type="journal article" date="2014" name="Agronomy (Basel)">
        <title>A Draft Genome Sequence for Ensete ventricosum, the Drought-Tolerant Tree Against Hunger.</title>
        <authorList>
            <person name="Harrison J."/>
            <person name="Moore K.A."/>
            <person name="Paszkiewicz K."/>
            <person name="Jones T."/>
            <person name="Grant M."/>
            <person name="Ambacheew D."/>
            <person name="Muzemil S."/>
            <person name="Studholme D.J."/>
        </authorList>
    </citation>
    <scope>NUCLEOTIDE SEQUENCE [LARGE SCALE GENOMIC DNA]</scope>
</reference>
<keyword evidence="6" id="KW-0238">DNA-binding</keyword>
<dbReference type="Pfam" id="PF00447">
    <property type="entry name" value="HSF_DNA-bind"/>
    <property type="match status" value="1"/>
</dbReference>
<dbReference type="FunFam" id="1.10.10.10:FF:000037">
    <property type="entry name" value="Heat stress transcription factor B-4"/>
    <property type="match status" value="1"/>
</dbReference>
<evidence type="ECO:0000256" key="3">
    <source>
        <dbReference type="ARBA" id="ARBA00022553"/>
    </source>
</evidence>
<dbReference type="SMART" id="SM00415">
    <property type="entry name" value="HSF"/>
    <property type="match status" value="1"/>
</dbReference>
<evidence type="ECO:0000256" key="9">
    <source>
        <dbReference type="RuleBase" id="RU004020"/>
    </source>
</evidence>
<dbReference type="InterPro" id="IPR036388">
    <property type="entry name" value="WH-like_DNA-bd_sf"/>
</dbReference>
<evidence type="ECO:0000313" key="12">
    <source>
        <dbReference type="EMBL" id="RRT66762.1"/>
    </source>
</evidence>
<keyword evidence="7" id="KW-0804">Transcription</keyword>
<keyword evidence="5" id="KW-0346">Stress response</keyword>
<keyword evidence="8" id="KW-0539">Nucleus</keyword>
<sequence>MDFEGRSASNPSRFPRLRPKMEPPGEPSRLSPRSPSVSTLADSAAAAPSALRPDGGGGGGEGVPRPLEALQSAPIPPFLSKTYEFVDDPALDAVLSWAPAGRSFVVWDPVEFARAVLPRHFKHNNFSSFVRQLNTYVGIISLFVNLFSRLYMHAGAGVVFLRKASRIWKLITYWLRCIGSTFRCMFSVEALII</sequence>
<keyword evidence="4" id="KW-0805">Transcription regulation</keyword>
<dbReference type="PRINTS" id="PR00056">
    <property type="entry name" value="HSFDOMAIN"/>
</dbReference>
<protein>
    <recommendedName>
        <fullName evidence="11">HSF-type DNA-binding domain-containing protein</fullName>
    </recommendedName>
</protein>
<dbReference type="InterPro" id="IPR000232">
    <property type="entry name" value="HSF_DNA-bd"/>
</dbReference>